<accession>A0A1Q5TM75</accession>
<dbReference type="FunFam" id="2.130.10.10:FF:000923">
    <property type="entry name" value="Protein transport protein (LST8), putative"/>
    <property type="match status" value="1"/>
</dbReference>
<dbReference type="InterPro" id="IPR020472">
    <property type="entry name" value="WD40_PAC1"/>
</dbReference>
<dbReference type="STRING" id="1316194.A0A1Q5TM75"/>
<keyword evidence="8" id="KW-1185">Reference proteome</keyword>
<dbReference type="InterPro" id="IPR015943">
    <property type="entry name" value="WD40/YVTN_repeat-like_dom_sf"/>
</dbReference>
<dbReference type="SMART" id="SM00320">
    <property type="entry name" value="WD40"/>
    <property type="match status" value="7"/>
</dbReference>
<evidence type="ECO:0000256" key="5">
    <source>
        <dbReference type="PROSITE-ProRule" id="PRU00221"/>
    </source>
</evidence>
<dbReference type="PRINTS" id="PR00320">
    <property type="entry name" value="GPROTEINBRPT"/>
</dbReference>
<evidence type="ECO:0000256" key="2">
    <source>
        <dbReference type="ARBA" id="ARBA00018867"/>
    </source>
</evidence>
<gene>
    <name evidence="7" type="ORF">PENSUB_7305</name>
</gene>
<dbReference type="GO" id="GO:0031929">
    <property type="term" value="P:TOR signaling"/>
    <property type="evidence" value="ECO:0007669"/>
    <property type="project" value="InterPro"/>
</dbReference>
<evidence type="ECO:0000256" key="4">
    <source>
        <dbReference type="ARBA" id="ARBA00022737"/>
    </source>
</evidence>
<dbReference type="GO" id="GO:0031931">
    <property type="term" value="C:TORC1 complex"/>
    <property type="evidence" value="ECO:0007669"/>
    <property type="project" value="InterPro"/>
</dbReference>
<comment type="caution">
    <text evidence="7">The sequence shown here is derived from an EMBL/GenBank/DDBJ whole genome shotgun (WGS) entry which is preliminary data.</text>
</comment>
<proteinExistence type="inferred from homology"/>
<dbReference type="PANTHER" id="PTHR19842:SF0">
    <property type="entry name" value="TARGET OF RAPAMYCIN COMPLEX SUBUNIT LST8"/>
    <property type="match status" value="1"/>
</dbReference>
<evidence type="ECO:0000256" key="3">
    <source>
        <dbReference type="ARBA" id="ARBA00022574"/>
    </source>
</evidence>
<dbReference type="InterPro" id="IPR001680">
    <property type="entry name" value="WD40_rpt"/>
</dbReference>
<dbReference type="OrthoDB" id="400at2759"/>
<dbReference type="Proteomes" id="UP000186955">
    <property type="component" value="Unassembled WGS sequence"/>
</dbReference>
<comment type="similarity">
    <text evidence="1">Belongs to the WD repeat LST8 family.</text>
</comment>
<protein>
    <recommendedName>
        <fullName evidence="2">Target of rapamycin complex subunit LST8</fullName>
    </recommendedName>
</protein>
<dbReference type="PROSITE" id="PS50294">
    <property type="entry name" value="WD_REPEATS_REGION"/>
    <property type="match status" value="3"/>
</dbReference>
<evidence type="ECO:0000256" key="6">
    <source>
        <dbReference type="SAM" id="MobiDB-lite"/>
    </source>
</evidence>
<evidence type="ECO:0000313" key="8">
    <source>
        <dbReference type="Proteomes" id="UP000186955"/>
    </source>
</evidence>
<feature type="repeat" description="WD" evidence="5">
    <location>
        <begin position="477"/>
        <end position="518"/>
    </location>
</feature>
<sequence length="538" mass="59725">MANPAKKGRDVRMLGGSASNISFPESAPTLQPLHSPPPASAPFFARPAPIDIVTPAANARQARHHLPVIPDHILRNTAPSRPDSDFYLLPRRPTEPFDTTKHFYSLVASAVAATAPIRRPVTPELPDDPIKDLLEKTPPKCEVPFCPIMSVLLTTAGYDHTIRFWEALSGICSRTIQHPDSQVNRLCITPDKKYLAVAGHHNVKLFDAKSSNPNPLMTFEGHTGNITGVAFHCEGKWMVTSSEDCSIKVWDVRSGSLQRDYRHEFPVNDVVIHPNQAELISGDRGGMVRVWDLGESKCIHQLEPEENSSVTSVSVATDGSLLCAGSKKGNVYIWRMVQTEEKALMIPIATFQAHMDYLNRVLLSPDVKHLATCSADHTAKVWNLDPEYPPAKAALKEWKEKQEKRAQAGETENPNEALADANSNAHDLLRVFEQDRHLLRLTDNAPREETTQQTFAAQPDGPPMDPVNNTLFLETTLAGHQRWVWDCAFSADSAYLVTVSSDHYARLWELSTGTIIRQYSGHHRGAVCVALNDYSEPR</sequence>
<feature type="region of interest" description="Disordered" evidence="6">
    <location>
        <begin position="1"/>
        <end position="41"/>
    </location>
</feature>
<keyword evidence="4" id="KW-0677">Repeat</keyword>
<dbReference type="CDD" id="cd00200">
    <property type="entry name" value="WD40"/>
    <property type="match status" value="1"/>
</dbReference>
<evidence type="ECO:0000256" key="1">
    <source>
        <dbReference type="ARBA" id="ARBA00009890"/>
    </source>
</evidence>
<feature type="repeat" description="WD" evidence="5">
    <location>
        <begin position="219"/>
        <end position="260"/>
    </location>
</feature>
<name>A0A1Q5TM75_9EURO</name>
<feature type="repeat" description="WD" evidence="5">
    <location>
        <begin position="260"/>
        <end position="301"/>
    </location>
</feature>
<dbReference type="Pfam" id="PF00400">
    <property type="entry name" value="WD40"/>
    <property type="match status" value="6"/>
</dbReference>
<evidence type="ECO:0000313" key="7">
    <source>
        <dbReference type="EMBL" id="OKP01315.1"/>
    </source>
</evidence>
<organism evidence="7 8">
    <name type="scientific">Penicillium subrubescens</name>
    <dbReference type="NCBI Taxonomy" id="1316194"/>
    <lineage>
        <taxon>Eukaryota</taxon>
        <taxon>Fungi</taxon>
        <taxon>Dikarya</taxon>
        <taxon>Ascomycota</taxon>
        <taxon>Pezizomycotina</taxon>
        <taxon>Eurotiomycetes</taxon>
        <taxon>Eurotiomycetidae</taxon>
        <taxon>Eurotiales</taxon>
        <taxon>Aspergillaceae</taxon>
        <taxon>Penicillium</taxon>
    </lineage>
</organism>
<dbReference type="GO" id="GO:0031932">
    <property type="term" value="C:TORC2 complex"/>
    <property type="evidence" value="ECO:0007669"/>
    <property type="project" value="InterPro"/>
</dbReference>
<dbReference type="Gene3D" id="2.130.10.10">
    <property type="entry name" value="YVTN repeat-like/Quinoprotein amine dehydrogenase"/>
    <property type="match status" value="2"/>
</dbReference>
<reference evidence="7 8" key="1">
    <citation type="submission" date="2016-10" db="EMBL/GenBank/DDBJ databases">
        <title>Genome sequence of the ascomycete fungus Penicillium subrubescens.</title>
        <authorList>
            <person name="De Vries R.P."/>
            <person name="Peng M."/>
            <person name="Dilokpimol A."/>
            <person name="Hilden K."/>
            <person name="Makela M.R."/>
            <person name="Grigoriev I."/>
            <person name="Riley R."/>
            <person name="Granchi Z."/>
        </authorList>
    </citation>
    <scope>NUCLEOTIDE SEQUENCE [LARGE SCALE GENOMIC DNA]</scope>
    <source>
        <strain evidence="7 8">CBS 132785</strain>
    </source>
</reference>
<feature type="repeat" description="WD" evidence="5">
    <location>
        <begin position="303"/>
        <end position="344"/>
    </location>
</feature>
<dbReference type="PROSITE" id="PS00678">
    <property type="entry name" value="WD_REPEATS_1"/>
    <property type="match status" value="3"/>
</dbReference>
<dbReference type="EMBL" id="MNBE01000639">
    <property type="protein sequence ID" value="OKP01315.1"/>
    <property type="molecule type" value="Genomic_DNA"/>
</dbReference>
<dbReference type="PROSITE" id="PS50082">
    <property type="entry name" value="WD_REPEATS_2"/>
    <property type="match status" value="5"/>
</dbReference>
<dbReference type="InterPro" id="IPR037588">
    <property type="entry name" value="MLST8"/>
</dbReference>
<dbReference type="GO" id="GO:0032956">
    <property type="term" value="P:regulation of actin cytoskeleton organization"/>
    <property type="evidence" value="ECO:0007669"/>
    <property type="project" value="TreeGrafter"/>
</dbReference>
<dbReference type="SUPFAM" id="SSF50998">
    <property type="entry name" value="Quinoprotein alcohol dehydrogenase-like"/>
    <property type="match status" value="1"/>
</dbReference>
<dbReference type="AlphaFoldDB" id="A0A1Q5TM75"/>
<dbReference type="PANTHER" id="PTHR19842">
    <property type="entry name" value="G BETA-LIKE PROTEIN GBL"/>
    <property type="match status" value="1"/>
</dbReference>
<dbReference type="InterPro" id="IPR019775">
    <property type="entry name" value="WD40_repeat_CS"/>
</dbReference>
<dbReference type="InterPro" id="IPR011047">
    <property type="entry name" value="Quinoprotein_ADH-like_sf"/>
</dbReference>
<feature type="repeat" description="WD" evidence="5">
    <location>
        <begin position="351"/>
        <end position="385"/>
    </location>
</feature>
<keyword evidence="3 5" id="KW-0853">WD repeat</keyword>